<dbReference type="Gene3D" id="1.10.10.10">
    <property type="entry name" value="Winged helix-like DNA-binding domain superfamily/Winged helix DNA-binding domain"/>
    <property type="match status" value="1"/>
</dbReference>
<evidence type="ECO:0000313" key="1">
    <source>
        <dbReference type="EMBL" id="GAI43449.1"/>
    </source>
</evidence>
<name>X1QJM7_9ZZZZ</name>
<dbReference type="EMBL" id="BARV01024024">
    <property type="protein sequence ID" value="GAI43449.1"/>
    <property type="molecule type" value="Genomic_DNA"/>
</dbReference>
<sequence>MKPKLAKKSRILEYINSSEIELFPRQISTRLNINHSTTKNYLRRLLEEGKIIQPYKGTYASKITYGMMIAPIRCHNLILQVNAPWLGFSDDLTEWTGDVKVRVQFGLQFGTFLLGFKPRD</sequence>
<accession>X1QJM7</accession>
<dbReference type="SUPFAM" id="SSF46785">
    <property type="entry name" value="Winged helix' DNA-binding domain"/>
    <property type="match status" value="1"/>
</dbReference>
<comment type="caution">
    <text evidence="1">The sequence shown here is derived from an EMBL/GenBank/DDBJ whole genome shotgun (WGS) entry which is preliminary data.</text>
</comment>
<dbReference type="AlphaFoldDB" id="X1QJM7"/>
<dbReference type="InterPro" id="IPR036388">
    <property type="entry name" value="WH-like_DNA-bd_sf"/>
</dbReference>
<reference evidence="1" key="1">
    <citation type="journal article" date="2014" name="Front. Microbiol.">
        <title>High frequency of phylogenetically diverse reductive dehalogenase-homologous genes in deep subseafloor sedimentary metagenomes.</title>
        <authorList>
            <person name="Kawai M."/>
            <person name="Futagami T."/>
            <person name="Toyoda A."/>
            <person name="Takaki Y."/>
            <person name="Nishi S."/>
            <person name="Hori S."/>
            <person name="Arai W."/>
            <person name="Tsubouchi T."/>
            <person name="Morono Y."/>
            <person name="Uchiyama I."/>
            <person name="Ito T."/>
            <person name="Fujiyama A."/>
            <person name="Inagaki F."/>
            <person name="Takami H."/>
        </authorList>
    </citation>
    <scope>NUCLEOTIDE SEQUENCE</scope>
    <source>
        <strain evidence="1">Expedition CK06-06</strain>
    </source>
</reference>
<gene>
    <name evidence="1" type="ORF">S06H3_39298</name>
</gene>
<protein>
    <submittedName>
        <fullName evidence="1">Uncharacterized protein</fullName>
    </submittedName>
</protein>
<organism evidence="1">
    <name type="scientific">marine sediment metagenome</name>
    <dbReference type="NCBI Taxonomy" id="412755"/>
    <lineage>
        <taxon>unclassified sequences</taxon>
        <taxon>metagenomes</taxon>
        <taxon>ecological metagenomes</taxon>
    </lineage>
</organism>
<dbReference type="InterPro" id="IPR036390">
    <property type="entry name" value="WH_DNA-bd_sf"/>
</dbReference>
<proteinExistence type="predicted"/>